<dbReference type="AlphaFoldDB" id="A0A9D5A2P6"/>
<dbReference type="PROSITE" id="PS50104">
    <property type="entry name" value="TIR"/>
    <property type="match status" value="1"/>
</dbReference>
<keyword evidence="2" id="KW-0677">Repeat</keyword>
<dbReference type="InterPro" id="IPR003593">
    <property type="entry name" value="AAA+_ATPase"/>
</dbReference>
<dbReference type="PANTHER" id="PTHR11017:SF219">
    <property type="entry name" value="ARCHAEAL ATPASE"/>
    <property type="match status" value="1"/>
</dbReference>
<comment type="caution">
    <text evidence="6">The sequence shown here is derived from an EMBL/GenBank/DDBJ whole genome shotgun (WGS) entry which is preliminary data.</text>
</comment>
<dbReference type="Pfam" id="PF23282">
    <property type="entry name" value="WHD_ROQ1"/>
    <property type="match status" value="1"/>
</dbReference>
<dbReference type="Pfam" id="PF00931">
    <property type="entry name" value="NB-ARC"/>
    <property type="match status" value="1"/>
</dbReference>
<keyword evidence="4" id="KW-0520">NAD</keyword>
<evidence type="ECO:0000256" key="1">
    <source>
        <dbReference type="ARBA" id="ARBA00022614"/>
    </source>
</evidence>
<name>A0A9D5A2P6_PEA</name>
<evidence type="ECO:0000313" key="6">
    <source>
        <dbReference type="EMBL" id="KAI5395227.1"/>
    </source>
</evidence>
<dbReference type="SUPFAM" id="SSF52200">
    <property type="entry name" value="Toll/Interleukin receptor TIR domain"/>
    <property type="match status" value="1"/>
</dbReference>
<dbReference type="EMBL" id="JAMSHJ010000006">
    <property type="protein sequence ID" value="KAI5395227.1"/>
    <property type="molecule type" value="Genomic_DNA"/>
</dbReference>
<dbReference type="InterPro" id="IPR035897">
    <property type="entry name" value="Toll_tir_struct_dom_sf"/>
</dbReference>
<organism evidence="6 7">
    <name type="scientific">Pisum sativum</name>
    <name type="common">Garden pea</name>
    <name type="synonym">Lathyrus oleraceus</name>
    <dbReference type="NCBI Taxonomy" id="3888"/>
    <lineage>
        <taxon>Eukaryota</taxon>
        <taxon>Viridiplantae</taxon>
        <taxon>Streptophyta</taxon>
        <taxon>Embryophyta</taxon>
        <taxon>Tracheophyta</taxon>
        <taxon>Spermatophyta</taxon>
        <taxon>Magnoliopsida</taxon>
        <taxon>eudicotyledons</taxon>
        <taxon>Gunneridae</taxon>
        <taxon>Pentapetalae</taxon>
        <taxon>rosids</taxon>
        <taxon>fabids</taxon>
        <taxon>Fabales</taxon>
        <taxon>Fabaceae</taxon>
        <taxon>Papilionoideae</taxon>
        <taxon>50 kb inversion clade</taxon>
        <taxon>NPAAA clade</taxon>
        <taxon>Hologalegina</taxon>
        <taxon>IRL clade</taxon>
        <taxon>Fabeae</taxon>
        <taxon>Lathyrus</taxon>
    </lineage>
</organism>
<dbReference type="GO" id="GO:0007165">
    <property type="term" value="P:signal transduction"/>
    <property type="evidence" value="ECO:0007669"/>
    <property type="project" value="InterPro"/>
</dbReference>
<dbReference type="InterPro" id="IPR042197">
    <property type="entry name" value="Apaf_helical"/>
</dbReference>
<dbReference type="Pfam" id="PF01582">
    <property type="entry name" value="TIR"/>
    <property type="match status" value="1"/>
</dbReference>
<dbReference type="FunFam" id="3.40.50.10140:FF:000007">
    <property type="entry name" value="Disease resistance protein (TIR-NBS-LRR class)"/>
    <property type="match status" value="1"/>
</dbReference>
<dbReference type="PRINTS" id="PR00364">
    <property type="entry name" value="DISEASERSIST"/>
</dbReference>
<dbReference type="InterPro" id="IPR000157">
    <property type="entry name" value="TIR_dom"/>
</dbReference>
<reference evidence="6 7" key="1">
    <citation type="journal article" date="2022" name="Nat. Genet.">
        <title>Improved pea reference genome and pan-genome highlight genomic features and evolutionary characteristics.</title>
        <authorList>
            <person name="Yang T."/>
            <person name="Liu R."/>
            <person name="Luo Y."/>
            <person name="Hu S."/>
            <person name="Wang D."/>
            <person name="Wang C."/>
            <person name="Pandey M.K."/>
            <person name="Ge S."/>
            <person name="Xu Q."/>
            <person name="Li N."/>
            <person name="Li G."/>
            <person name="Huang Y."/>
            <person name="Saxena R.K."/>
            <person name="Ji Y."/>
            <person name="Li M."/>
            <person name="Yan X."/>
            <person name="He Y."/>
            <person name="Liu Y."/>
            <person name="Wang X."/>
            <person name="Xiang C."/>
            <person name="Varshney R.K."/>
            <person name="Ding H."/>
            <person name="Gao S."/>
            <person name="Zong X."/>
        </authorList>
    </citation>
    <scope>NUCLEOTIDE SEQUENCE [LARGE SCALE GENOMIC DNA]</scope>
    <source>
        <strain evidence="6 7">cv. Zhongwan 6</strain>
    </source>
</reference>
<sequence length="554" mass="63628">MDLLASPKPSSSFSYGFTYDVFLSFRGLDTRYTFTGNLYKALSDTGIRTFIDDRELEGGDEIIPSLYNAIEDSRIAILVFSLNYASSSFCLDELVHIIQHFTQNNRLVLPVFYGVDPSVLRHQIGSYGEAIAKHRERFQNNTENMERLQKWKAALNQASNYSGYSFHIGNEYEYNLIGEIVKKVTNKINRVPLHVANYPVGLESRLQKVYSLFDNRFDDKVQMLGIYGIGGLGKTTLARAIYNFIADQFEVLCFLHNVRENSAKHNLEHLQEMILSKIKGPEIRLGDVSEGIPILKQRLHRKKVLLVLDDVDELKQLQVLAGGLDWFGLGSVVIITTRDKHLLANHGIQRTYEVDKLNQVEAQELLRWNSFKNNTIDSSFEGILKRAVTYASGLPLALEVVGCNLFGKNIGQWKSTLDWYERIPDKKIQEILKVSFDALEEYEQSVFLDIACCFRGYELLEVEDILNAHYGDCMKHKIEVLVDRSLIKISQEGKHDIVTLHDLIEDMGKEIVRQESPKELGKRSRLWFHKDIVHVLEENLVRFICLVRFLNLKL</sequence>
<dbReference type="PANTHER" id="PTHR11017">
    <property type="entry name" value="LEUCINE-RICH REPEAT-CONTAINING PROTEIN"/>
    <property type="match status" value="1"/>
</dbReference>
<dbReference type="SUPFAM" id="SSF52540">
    <property type="entry name" value="P-loop containing nucleoside triphosphate hydrolases"/>
    <property type="match status" value="1"/>
</dbReference>
<dbReference type="Gene3D" id="3.40.50.10140">
    <property type="entry name" value="Toll/interleukin-1 receptor homology (TIR) domain"/>
    <property type="match status" value="1"/>
</dbReference>
<evidence type="ECO:0000313" key="7">
    <source>
        <dbReference type="Proteomes" id="UP001058974"/>
    </source>
</evidence>
<gene>
    <name evidence="6" type="ORF">KIW84_061721</name>
</gene>
<evidence type="ECO:0000256" key="2">
    <source>
        <dbReference type="ARBA" id="ARBA00022737"/>
    </source>
</evidence>
<feature type="domain" description="TIR" evidence="5">
    <location>
        <begin position="17"/>
        <end position="188"/>
    </location>
</feature>
<dbReference type="InterPro" id="IPR002182">
    <property type="entry name" value="NB-ARC"/>
</dbReference>
<dbReference type="InterPro" id="IPR058192">
    <property type="entry name" value="WHD_ROQ1-like"/>
</dbReference>
<dbReference type="InterPro" id="IPR036390">
    <property type="entry name" value="WH_DNA-bd_sf"/>
</dbReference>
<keyword evidence="7" id="KW-1185">Reference proteome</keyword>
<evidence type="ECO:0000259" key="5">
    <source>
        <dbReference type="PROSITE" id="PS50104"/>
    </source>
</evidence>
<dbReference type="Proteomes" id="UP001058974">
    <property type="component" value="Chromosome 6"/>
</dbReference>
<dbReference type="SMART" id="SM00255">
    <property type="entry name" value="TIR"/>
    <property type="match status" value="1"/>
</dbReference>
<evidence type="ECO:0000256" key="4">
    <source>
        <dbReference type="ARBA" id="ARBA00023027"/>
    </source>
</evidence>
<accession>A0A9D5A2P6</accession>
<keyword evidence="3" id="KW-0611">Plant defense</keyword>
<evidence type="ECO:0000256" key="3">
    <source>
        <dbReference type="ARBA" id="ARBA00022821"/>
    </source>
</evidence>
<keyword evidence="1" id="KW-0433">Leucine-rich repeat</keyword>
<dbReference type="Gramene" id="Psat06G0172100-T2">
    <property type="protein sequence ID" value="KAI5395227.1"/>
    <property type="gene ID" value="KIW84_061721"/>
</dbReference>
<dbReference type="Gene3D" id="3.40.50.300">
    <property type="entry name" value="P-loop containing nucleotide triphosphate hydrolases"/>
    <property type="match status" value="1"/>
</dbReference>
<dbReference type="SUPFAM" id="SSF46785">
    <property type="entry name" value="Winged helix' DNA-binding domain"/>
    <property type="match status" value="1"/>
</dbReference>
<protein>
    <recommendedName>
        <fullName evidence="5">TIR domain-containing protein</fullName>
    </recommendedName>
</protein>
<dbReference type="InterPro" id="IPR044974">
    <property type="entry name" value="Disease_R_plants"/>
</dbReference>
<dbReference type="GO" id="GO:0043531">
    <property type="term" value="F:ADP binding"/>
    <property type="evidence" value="ECO:0007669"/>
    <property type="project" value="InterPro"/>
</dbReference>
<dbReference type="GO" id="GO:0006952">
    <property type="term" value="P:defense response"/>
    <property type="evidence" value="ECO:0007669"/>
    <property type="project" value="UniProtKB-KW"/>
</dbReference>
<dbReference type="InterPro" id="IPR027417">
    <property type="entry name" value="P-loop_NTPase"/>
</dbReference>
<proteinExistence type="predicted"/>
<dbReference type="SMART" id="SM00382">
    <property type="entry name" value="AAA"/>
    <property type="match status" value="1"/>
</dbReference>
<dbReference type="Gene3D" id="1.10.8.430">
    <property type="entry name" value="Helical domain of apoptotic protease-activating factors"/>
    <property type="match status" value="1"/>
</dbReference>